<keyword evidence="4" id="KW-0967">Endosome</keyword>
<dbReference type="InterPro" id="IPR046450">
    <property type="entry name" value="PA_dom_sf"/>
</dbReference>
<organism evidence="11 12">
    <name type="scientific">Mya arenaria</name>
    <name type="common">Soft-shell clam</name>
    <dbReference type="NCBI Taxonomy" id="6604"/>
    <lineage>
        <taxon>Eukaryota</taxon>
        <taxon>Metazoa</taxon>
        <taxon>Spiralia</taxon>
        <taxon>Lophotrochozoa</taxon>
        <taxon>Mollusca</taxon>
        <taxon>Bivalvia</taxon>
        <taxon>Autobranchia</taxon>
        <taxon>Heteroconchia</taxon>
        <taxon>Euheterodonta</taxon>
        <taxon>Imparidentia</taxon>
        <taxon>Neoheterodontei</taxon>
        <taxon>Myida</taxon>
        <taxon>Myoidea</taxon>
        <taxon>Myidae</taxon>
        <taxon>Mya</taxon>
    </lineage>
</organism>
<feature type="transmembrane region" description="Helical" evidence="9">
    <location>
        <begin position="490"/>
        <end position="508"/>
    </location>
</feature>
<dbReference type="Pfam" id="PF02225">
    <property type="entry name" value="PA"/>
    <property type="match status" value="1"/>
</dbReference>
<evidence type="ECO:0000256" key="2">
    <source>
        <dbReference type="ARBA" id="ARBA00006859"/>
    </source>
</evidence>
<dbReference type="Pfam" id="PF04258">
    <property type="entry name" value="Peptidase_A22B"/>
    <property type="match status" value="1"/>
</dbReference>
<evidence type="ECO:0000256" key="9">
    <source>
        <dbReference type="SAM" id="Phobius"/>
    </source>
</evidence>
<keyword evidence="12" id="KW-1185">Reference proteome</keyword>
<feature type="compositionally biased region" description="Low complexity" evidence="8">
    <location>
        <begin position="545"/>
        <end position="555"/>
    </location>
</feature>
<evidence type="ECO:0000256" key="4">
    <source>
        <dbReference type="ARBA" id="ARBA00022753"/>
    </source>
</evidence>
<accession>A0ABY7D8E4</accession>
<evidence type="ECO:0000256" key="1">
    <source>
        <dbReference type="ARBA" id="ARBA00004337"/>
    </source>
</evidence>
<name>A0ABY7D8E4_MYAAR</name>
<comment type="similarity">
    <text evidence="2">Belongs to the peptidase A22B family.</text>
</comment>
<sequence length="574" mass="63630">MDMVTSTLGDFGVLTTRHKDAEDWEKNFCVMYNPLFKNLSHEASPQSALKIVDLSDSYGCEITDYPTDVNGAIVIVARGNCSFAEKGEHAQSAGAIDVVIASSSLLIPGGRNESDYKYINISLSSLLLSDLTLFKHYGGAGSQVGSVYAPQMGKFDANMIVIFLIAVSLVVIGAFWSGTARQKKYEEMLRKKEQKNRVRVNGEGANNDIDDNDDTKNKDEDEDSVDISFCALLIGFVLICGFLLLLYFFYKYLVFVVIVLFCLAGSMGMYYCLKPFLHKVCTWEGKLPENRLPFFKHRQLYKDIILYLLCLGLAIFWGVMRHEPYAWVIQDILGYAFCLNVMRTVFLPNMKICTIMLCLLFLYDIFFVFISPLFTKDGESIMVKVATGGSSGGGGGAAGGGGGSSTVETLPMVFTMPRLTRGPMSACHLPYSLLGFGDIIIPGLLLSHNHAFDLRVKTRRVYYIATCIGYAVGLIITYIALAFMETGQPALLYLVPCTLIPTFLIGLYRREVKALWSGEIKAPTSAEIQEQEPEPDIENSKNTVDSSASDQSSSSIENDTRSLLKKDERNKNYT</sequence>
<feature type="compositionally biased region" description="Basic and acidic residues" evidence="8">
    <location>
        <begin position="558"/>
        <end position="574"/>
    </location>
</feature>
<dbReference type="InterPro" id="IPR006639">
    <property type="entry name" value="Preselin/SPP"/>
</dbReference>
<feature type="transmembrane region" description="Helical" evidence="9">
    <location>
        <begin position="225"/>
        <end position="246"/>
    </location>
</feature>
<feature type="transmembrane region" description="Helical" evidence="9">
    <location>
        <begin position="157"/>
        <end position="178"/>
    </location>
</feature>
<feature type="transmembrane region" description="Helical" evidence="9">
    <location>
        <begin position="461"/>
        <end position="484"/>
    </location>
</feature>
<dbReference type="InterPro" id="IPR007369">
    <property type="entry name" value="Peptidase_A22B_SPP"/>
</dbReference>
<protein>
    <submittedName>
        <fullName evidence="11">SPP2B-like protein</fullName>
    </submittedName>
</protein>
<evidence type="ECO:0000256" key="5">
    <source>
        <dbReference type="ARBA" id="ARBA00022801"/>
    </source>
</evidence>
<evidence type="ECO:0000256" key="7">
    <source>
        <dbReference type="ARBA" id="ARBA00023136"/>
    </source>
</evidence>
<keyword evidence="3 9" id="KW-0812">Transmembrane</keyword>
<comment type="subcellular location">
    <subcellularLocation>
        <location evidence="1">Endosome membrane</location>
        <topology evidence="1">Multi-pass membrane protein</topology>
    </subcellularLocation>
</comment>
<proteinExistence type="inferred from homology"/>
<keyword evidence="5" id="KW-0378">Hydrolase</keyword>
<dbReference type="Proteomes" id="UP001164746">
    <property type="component" value="Chromosome 1"/>
</dbReference>
<dbReference type="SUPFAM" id="SSF52025">
    <property type="entry name" value="PA domain"/>
    <property type="match status" value="1"/>
</dbReference>
<feature type="region of interest" description="Disordered" evidence="8">
    <location>
        <begin position="525"/>
        <end position="574"/>
    </location>
</feature>
<dbReference type="InterPro" id="IPR003137">
    <property type="entry name" value="PA_domain"/>
</dbReference>
<feature type="transmembrane region" description="Helical" evidence="9">
    <location>
        <begin position="354"/>
        <end position="374"/>
    </location>
</feature>
<evidence type="ECO:0000313" key="11">
    <source>
        <dbReference type="EMBL" id="WAQ93952.1"/>
    </source>
</evidence>
<gene>
    <name evidence="11" type="ORF">MAR_006423</name>
</gene>
<dbReference type="Gene3D" id="3.50.30.30">
    <property type="match status" value="1"/>
</dbReference>
<dbReference type="PANTHER" id="PTHR12174:SF103">
    <property type="entry name" value="INTRAMEMBRANE PROTEASE (IMPAS) FAMILY"/>
    <property type="match status" value="1"/>
</dbReference>
<evidence type="ECO:0000256" key="3">
    <source>
        <dbReference type="ARBA" id="ARBA00022692"/>
    </source>
</evidence>
<evidence type="ECO:0000256" key="8">
    <source>
        <dbReference type="SAM" id="MobiDB-lite"/>
    </source>
</evidence>
<feature type="transmembrane region" description="Helical" evidence="9">
    <location>
        <begin position="429"/>
        <end position="449"/>
    </location>
</feature>
<evidence type="ECO:0000259" key="10">
    <source>
        <dbReference type="Pfam" id="PF02225"/>
    </source>
</evidence>
<feature type="domain" description="PA" evidence="10">
    <location>
        <begin position="56"/>
        <end position="104"/>
    </location>
</feature>
<dbReference type="PANTHER" id="PTHR12174">
    <property type="entry name" value="SIGNAL PEPTIDE PEPTIDASE"/>
    <property type="match status" value="1"/>
</dbReference>
<keyword evidence="7 9" id="KW-0472">Membrane</keyword>
<feature type="transmembrane region" description="Helical" evidence="9">
    <location>
        <begin position="252"/>
        <end position="273"/>
    </location>
</feature>
<dbReference type="EMBL" id="CP111012">
    <property type="protein sequence ID" value="WAQ93952.1"/>
    <property type="molecule type" value="Genomic_DNA"/>
</dbReference>
<dbReference type="SMART" id="SM00730">
    <property type="entry name" value="PSN"/>
    <property type="match status" value="1"/>
</dbReference>
<evidence type="ECO:0000313" key="12">
    <source>
        <dbReference type="Proteomes" id="UP001164746"/>
    </source>
</evidence>
<evidence type="ECO:0000256" key="6">
    <source>
        <dbReference type="ARBA" id="ARBA00022989"/>
    </source>
</evidence>
<feature type="transmembrane region" description="Helical" evidence="9">
    <location>
        <begin position="325"/>
        <end position="342"/>
    </location>
</feature>
<feature type="transmembrane region" description="Helical" evidence="9">
    <location>
        <begin position="300"/>
        <end position="319"/>
    </location>
</feature>
<reference evidence="11" key="1">
    <citation type="submission" date="2022-11" db="EMBL/GenBank/DDBJ databases">
        <title>Centuries of genome instability and evolution in soft-shell clam transmissible cancer (bioRxiv).</title>
        <authorList>
            <person name="Hart S.F.M."/>
            <person name="Yonemitsu M.A."/>
            <person name="Giersch R.M."/>
            <person name="Beal B.F."/>
            <person name="Arriagada G."/>
            <person name="Davis B.W."/>
            <person name="Ostrander E.A."/>
            <person name="Goff S.P."/>
            <person name="Metzger M.J."/>
        </authorList>
    </citation>
    <scope>NUCLEOTIDE SEQUENCE</scope>
    <source>
        <strain evidence="11">MELC-2E11</strain>
        <tissue evidence="11">Siphon/mantle</tissue>
    </source>
</reference>
<keyword evidence="6 9" id="KW-1133">Transmembrane helix</keyword>